<name>A0A1P8AUV9_ARATH</name>
<evidence type="ECO:0000313" key="2">
    <source>
        <dbReference type="EMBL" id="ANM60454.1"/>
    </source>
</evidence>
<dbReference type="InParanoid" id="A0A1P8AUV9"/>
<dbReference type="Proteomes" id="UP000006548">
    <property type="component" value="Chromosome 1"/>
</dbReference>
<reference evidence="2 3" key="1">
    <citation type="journal article" date="2000" name="Nature">
        <title>Sequence and analysis of chromosome 1 of the plant Arabidopsis thaliana.</title>
        <authorList>
            <person name="Theologis A."/>
            <person name="Ecker J.R."/>
            <person name="Palm C.J."/>
            <person name="Federspiel N.A."/>
            <person name="Kaul S."/>
            <person name="White O."/>
            <person name="Alonso J."/>
            <person name="Altafi H."/>
            <person name="Araujo R."/>
            <person name="Bowman C.L."/>
            <person name="Brooks S.Y."/>
            <person name="Buehler E."/>
            <person name="Chan A."/>
            <person name="Chao Q."/>
            <person name="Chen H."/>
            <person name="Cheuk R.F."/>
            <person name="Chin C.W."/>
            <person name="Chung M.K."/>
            <person name="Conn L."/>
            <person name="Conway A.B."/>
            <person name="Conway A.R."/>
            <person name="Creasy T.H."/>
            <person name="Dewar K."/>
            <person name="Dunn P."/>
            <person name="Etgu P."/>
            <person name="Feldblyum T.V."/>
            <person name="Feng J."/>
            <person name="Fong B."/>
            <person name="Fujii C.Y."/>
            <person name="Gill J.E."/>
            <person name="Goldsmith A.D."/>
            <person name="Haas B."/>
            <person name="Hansen N.F."/>
            <person name="Hughes B."/>
            <person name="Huizar L."/>
            <person name="Hunter J.L."/>
            <person name="Jenkins J."/>
            <person name="Johnson-Hopson C."/>
            <person name="Khan S."/>
            <person name="Khaykin E."/>
            <person name="Kim C.J."/>
            <person name="Koo H.L."/>
            <person name="Kremenetskaia I."/>
            <person name="Kurtz D.B."/>
            <person name="Kwan A."/>
            <person name="Lam B."/>
            <person name="Langin-Hooper S."/>
            <person name="Lee A."/>
            <person name="Lee J.M."/>
            <person name="Lenz C.A."/>
            <person name="Li J.H."/>
            <person name="Li Y."/>
            <person name="Lin X."/>
            <person name="Liu S.X."/>
            <person name="Liu Z.A."/>
            <person name="Luros J.S."/>
            <person name="Maiti R."/>
            <person name="Marziali A."/>
            <person name="Militscher J."/>
            <person name="Miranda M."/>
            <person name="Nguyen M."/>
            <person name="Nierman W.C."/>
            <person name="Osborne B.I."/>
            <person name="Pai G."/>
            <person name="Peterson J."/>
            <person name="Pham P.K."/>
            <person name="Rizzo M."/>
            <person name="Rooney T."/>
            <person name="Rowley D."/>
            <person name="Sakano H."/>
            <person name="Salzberg S.L."/>
            <person name="Schwartz J.R."/>
            <person name="Shinn P."/>
            <person name="Southwick A.M."/>
            <person name="Sun H."/>
            <person name="Tallon L.J."/>
            <person name="Tambunga G."/>
            <person name="Toriumi M.J."/>
            <person name="Town C.D."/>
            <person name="Utterback T."/>
            <person name="Van Aken S."/>
            <person name="Vaysberg M."/>
            <person name="Vysotskaia V.S."/>
            <person name="Walker M."/>
            <person name="Wu D."/>
            <person name="Yu G."/>
            <person name="Fraser C.M."/>
            <person name="Venter J.C."/>
            <person name="Davis R.W."/>
        </authorList>
    </citation>
    <scope>NUCLEOTIDE SEQUENCE [LARGE SCALE GENOMIC DNA]</scope>
    <source>
        <strain evidence="3">cv. Columbia</strain>
    </source>
</reference>
<evidence type="ECO:0000313" key="1">
    <source>
        <dbReference type="Araport" id="AT1G06045"/>
    </source>
</evidence>
<dbReference type="TAIR" id="AT1G06045"/>
<gene>
    <name evidence="1 2" type="ordered locus">At1g06045</name>
</gene>
<evidence type="ECO:0000313" key="3">
    <source>
        <dbReference type="Proteomes" id="UP000006548"/>
    </source>
</evidence>
<dbReference type="Araport" id="AT1G06045"/>
<dbReference type="RefSeq" id="NP_001322739.1">
    <property type="nucleotide sequence ID" value="NM_001331610.1"/>
</dbReference>
<dbReference type="KEGG" id="ath:AT1G06045"/>
<organism evidence="2 3">
    <name type="scientific">Arabidopsis thaliana</name>
    <name type="common">Mouse-ear cress</name>
    <dbReference type="NCBI Taxonomy" id="3702"/>
    <lineage>
        <taxon>Eukaryota</taxon>
        <taxon>Viridiplantae</taxon>
        <taxon>Streptophyta</taxon>
        <taxon>Embryophyta</taxon>
        <taxon>Tracheophyta</taxon>
        <taxon>Spermatophyta</taxon>
        <taxon>Magnoliopsida</taxon>
        <taxon>eudicotyledons</taxon>
        <taxon>Gunneridae</taxon>
        <taxon>Pentapetalae</taxon>
        <taxon>rosids</taxon>
        <taxon>malvids</taxon>
        <taxon>Brassicales</taxon>
        <taxon>Brassicaceae</taxon>
        <taxon>Camelineae</taxon>
        <taxon>Arabidopsis</taxon>
    </lineage>
</organism>
<sequence>MKTLVLASEFVSGVNLDVALRTESSFVGATNHRRRSFLTHITLYLHHRIQETKISRSVGSEKELREDERTKRERVFCGEQVGGMSNWL</sequence>
<dbReference type="EMBL" id="CP002684">
    <property type="protein sequence ID" value="ANM60454.1"/>
    <property type="molecule type" value="Genomic_DNA"/>
</dbReference>
<accession>A0A1P8AUV9</accession>
<dbReference type="AlphaFoldDB" id="A0A1P8AUV9"/>
<dbReference type="GeneID" id="28716424"/>
<protein>
    <submittedName>
        <fullName evidence="2">Uncharacterized protein</fullName>
    </submittedName>
</protein>
<proteinExistence type="predicted"/>
<reference evidence="3" key="2">
    <citation type="journal article" date="2017" name="Plant J.">
        <title>Araport11: a complete reannotation of the Arabidopsis thaliana reference genome.</title>
        <authorList>
            <person name="Cheng C.Y."/>
            <person name="Krishnakumar V."/>
            <person name="Chan A.P."/>
            <person name="Thibaud-Nissen F."/>
            <person name="Schobel S."/>
            <person name="Town C.D."/>
        </authorList>
    </citation>
    <scope>GENOME REANNOTATION</scope>
    <source>
        <strain evidence="3">cv. Columbia</strain>
    </source>
</reference>
<keyword evidence="3" id="KW-1185">Reference proteome</keyword>